<dbReference type="Proteomes" id="UP000191691">
    <property type="component" value="Unassembled WGS sequence"/>
</dbReference>
<dbReference type="STRING" id="60175.A0A1V6XBA1"/>
<dbReference type="OMA" id="PTDWSSC"/>
<feature type="region of interest" description="Disordered" evidence="1">
    <location>
        <begin position="167"/>
        <end position="212"/>
    </location>
</feature>
<feature type="compositionally biased region" description="Low complexity" evidence="1">
    <location>
        <begin position="167"/>
        <end position="182"/>
    </location>
</feature>
<feature type="transmembrane region" description="Helical" evidence="2">
    <location>
        <begin position="215"/>
        <end position="237"/>
    </location>
</feature>
<feature type="compositionally biased region" description="Polar residues" evidence="1">
    <location>
        <begin position="183"/>
        <end position="203"/>
    </location>
</feature>
<dbReference type="EMBL" id="MOOB01000097">
    <property type="protein sequence ID" value="OQE72391.1"/>
    <property type="molecule type" value="Genomic_DNA"/>
</dbReference>
<dbReference type="AlphaFoldDB" id="A0A1V6XBA1"/>
<organism evidence="3 4">
    <name type="scientific">Penicillium nalgiovense</name>
    <dbReference type="NCBI Taxonomy" id="60175"/>
    <lineage>
        <taxon>Eukaryota</taxon>
        <taxon>Fungi</taxon>
        <taxon>Dikarya</taxon>
        <taxon>Ascomycota</taxon>
        <taxon>Pezizomycotina</taxon>
        <taxon>Eurotiomycetes</taxon>
        <taxon>Eurotiomycetidae</taxon>
        <taxon>Eurotiales</taxon>
        <taxon>Aspergillaceae</taxon>
        <taxon>Penicillium</taxon>
    </lineage>
</organism>
<keyword evidence="4" id="KW-1185">Reference proteome</keyword>
<keyword evidence="2" id="KW-1133">Transmembrane helix</keyword>
<evidence type="ECO:0000256" key="1">
    <source>
        <dbReference type="SAM" id="MobiDB-lite"/>
    </source>
</evidence>
<accession>A0A1V6XBA1</accession>
<evidence type="ECO:0000256" key="2">
    <source>
        <dbReference type="SAM" id="Phobius"/>
    </source>
</evidence>
<comment type="caution">
    <text evidence="3">The sequence shown here is derived from an EMBL/GenBank/DDBJ whole genome shotgun (WGS) entry which is preliminary data.</text>
</comment>
<keyword evidence="2" id="KW-0812">Transmembrane</keyword>
<keyword evidence="2" id="KW-0472">Membrane</keyword>
<evidence type="ECO:0000313" key="4">
    <source>
        <dbReference type="Proteomes" id="UP000191691"/>
    </source>
</evidence>
<name>A0A1V6XBA1_PENNA</name>
<proteinExistence type="predicted"/>
<reference evidence="4" key="1">
    <citation type="journal article" date="2017" name="Nat. Microbiol.">
        <title>Global analysis of biosynthetic gene clusters reveals vast potential of secondary metabolite production in Penicillium species.</title>
        <authorList>
            <person name="Nielsen J.C."/>
            <person name="Grijseels S."/>
            <person name="Prigent S."/>
            <person name="Ji B."/>
            <person name="Dainat J."/>
            <person name="Nielsen K.F."/>
            <person name="Frisvad J.C."/>
            <person name="Workman M."/>
            <person name="Nielsen J."/>
        </authorList>
    </citation>
    <scope>NUCLEOTIDE SEQUENCE [LARGE SCALE GENOMIC DNA]</scope>
    <source>
        <strain evidence="4">IBT 13039</strain>
    </source>
</reference>
<sequence length="294" mass="31483">MTATTPLALTTTFSPPPACTTDTWYIEYVKGVYYYTTSISNSLEGWYLSQGPTDWSSCFPSGYEATTAFYYSPGVCPSGYSIADSTVVSIGISSETRATCCPSSFTAQHGNGMVWYSTNRCYSDNTDTNHVWTFTQGGTITSKTTSGGLNAKAVFVRWQETDFQTTATATTDSKATSTGSTARNAISSSGPLATATTATTDQKGGSSQGGSSRAWIAGPVIGVVVGCALIALAATWYNRRRWCQKGSMGAEHSFKPPTDPPHGMAELYQEPKVFEAPCIHPYPGPFELPITQHR</sequence>
<evidence type="ECO:0000313" key="3">
    <source>
        <dbReference type="EMBL" id="OQE72391.1"/>
    </source>
</evidence>
<gene>
    <name evidence="3" type="ORF">PENNAL_c0097G06183</name>
</gene>
<protein>
    <submittedName>
        <fullName evidence="3">Uncharacterized protein</fullName>
    </submittedName>
</protein>